<reference evidence="1" key="1">
    <citation type="journal article" date="2014" name="Int. J. Syst. Evol. Microbiol.">
        <title>Complete genome sequence of Corynebacterium casei LMG S-19264T (=DSM 44701T), isolated from a smear-ripened cheese.</title>
        <authorList>
            <consortium name="US DOE Joint Genome Institute (JGI-PGF)"/>
            <person name="Walter F."/>
            <person name="Albersmeier A."/>
            <person name="Kalinowski J."/>
            <person name="Ruckert C."/>
        </authorList>
    </citation>
    <scope>NUCLEOTIDE SEQUENCE</scope>
    <source>
        <strain evidence="1">JCM 11219</strain>
    </source>
</reference>
<dbReference type="AlphaFoldDB" id="A0A830E754"/>
<comment type="caution">
    <text evidence="1">The sequence shown here is derived from an EMBL/GenBank/DDBJ whole genome shotgun (WGS) entry which is preliminary data.</text>
</comment>
<gene>
    <name evidence="1" type="ORF">GCM10007112_11550</name>
</gene>
<accession>A0A830E754</accession>
<reference evidence="1" key="2">
    <citation type="submission" date="2020-09" db="EMBL/GenBank/DDBJ databases">
        <authorList>
            <person name="Sun Q."/>
            <person name="Ohkuma M."/>
        </authorList>
    </citation>
    <scope>NUCLEOTIDE SEQUENCE</scope>
    <source>
        <strain evidence="1">JCM 11219</strain>
    </source>
</reference>
<name>A0A830E754_9CREN</name>
<dbReference type="Proteomes" id="UP000657075">
    <property type="component" value="Unassembled WGS sequence"/>
</dbReference>
<dbReference type="EMBL" id="BMNM01000004">
    <property type="protein sequence ID" value="GGI76437.1"/>
    <property type="molecule type" value="Genomic_DNA"/>
</dbReference>
<organism evidence="1 2">
    <name type="scientific">Vulcanisaeta souniana JCM 11219</name>
    <dbReference type="NCBI Taxonomy" id="1293586"/>
    <lineage>
        <taxon>Archaea</taxon>
        <taxon>Thermoproteota</taxon>
        <taxon>Thermoprotei</taxon>
        <taxon>Thermoproteales</taxon>
        <taxon>Thermoproteaceae</taxon>
        <taxon>Vulcanisaeta</taxon>
    </lineage>
</organism>
<protein>
    <submittedName>
        <fullName evidence="1">Uncharacterized protein</fullName>
    </submittedName>
</protein>
<evidence type="ECO:0000313" key="2">
    <source>
        <dbReference type="Proteomes" id="UP000657075"/>
    </source>
</evidence>
<sequence>MEINETLNVESRHILNEHQSKKSKKFIINDDYGSSKIRKSTGINHTYSIHNINPNFIIKHRTGTTHANTVN</sequence>
<evidence type="ECO:0000313" key="1">
    <source>
        <dbReference type="EMBL" id="GGI76437.1"/>
    </source>
</evidence>
<proteinExistence type="predicted"/>